<gene>
    <name evidence="7" type="ORF">GCM10009737_16730</name>
</gene>
<dbReference type="PANTHER" id="PTHR47763">
    <property type="entry name" value="ALPHA-PROTEIN KINASE VWKA"/>
    <property type="match status" value="1"/>
</dbReference>
<feature type="region of interest" description="Disordered" evidence="5">
    <location>
        <begin position="1"/>
        <end position="23"/>
    </location>
</feature>
<dbReference type="SUPFAM" id="SSF53300">
    <property type="entry name" value="vWA-like"/>
    <property type="match status" value="1"/>
</dbReference>
<organism evidence="7 8">
    <name type="scientific">Nocardioides lentus</name>
    <dbReference type="NCBI Taxonomy" id="338077"/>
    <lineage>
        <taxon>Bacteria</taxon>
        <taxon>Bacillati</taxon>
        <taxon>Actinomycetota</taxon>
        <taxon>Actinomycetes</taxon>
        <taxon>Propionibacteriales</taxon>
        <taxon>Nocardioidaceae</taxon>
        <taxon>Nocardioides</taxon>
    </lineage>
</organism>
<dbReference type="InterPro" id="IPR056861">
    <property type="entry name" value="HMCN1-like_VWA"/>
</dbReference>
<dbReference type="InterPro" id="IPR036465">
    <property type="entry name" value="vWFA_dom_sf"/>
</dbReference>
<feature type="compositionally biased region" description="Low complexity" evidence="5">
    <location>
        <begin position="385"/>
        <end position="404"/>
    </location>
</feature>
<reference evidence="8" key="1">
    <citation type="journal article" date="2019" name="Int. J. Syst. Evol. Microbiol.">
        <title>The Global Catalogue of Microorganisms (GCM) 10K type strain sequencing project: providing services to taxonomists for standard genome sequencing and annotation.</title>
        <authorList>
            <consortium name="The Broad Institute Genomics Platform"/>
            <consortium name="The Broad Institute Genome Sequencing Center for Infectious Disease"/>
            <person name="Wu L."/>
            <person name="Ma J."/>
        </authorList>
    </citation>
    <scope>NUCLEOTIDE SEQUENCE [LARGE SCALE GENOMIC DNA]</scope>
    <source>
        <strain evidence="8">JCM 14046</strain>
    </source>
</reference>
<dbReference type="CDD" id="cd00198">
    <property type="entry name" value="vWFA"/>
    <property type="match status" value="1"/>
</dbReference>
<dbReference type="InterPro" id="IPR000675">
    <property type="entry name" value="Cutinase/axe"/>
</dbReference>
<evidence type="ECO:0000256" key="3">
    <source>
        <dbReference type="ARBA" id="ARBA00022729"/>
    </source>
</evidence>
<evidence type="ECO:0000259" key="6">
    <source>
        <dbReference type="Pfam" id="PF25106"/>
    </source>
</evidence>
<protein>
    <recommendedName>
        <fullName evidence="6">Hemicentin-1-like von Willebrand factor A domain-containing protein</fullName>
    </recommendedName>
</protein>
<evidence type="ECO:0000256" key="5">
    <source>
        <dbReference type="SAM" id="MobiDB-lite"/>
    </source>
</evidence>
<dbReference type="Gene3D" id="3.40.50.1820">
    <property type="entry name" value="alpha/beta hydrolase"/>
    <property type="match status" value="1"/>
</dbReference>
<dbReference type="InterPro" id="IPR052969">
    <property type="entry name" value="Thr-specific_kinase-like"/>
</dbReference>
<keyword evidence="3" id="KW-0732">Signal</keyword>
<evidence type="ECO:0000313" key="7">
    <source>
        <dbReference type="EMBL" id="GAA1915940.1"/>
    </source>
</evidence>
<evidence type="ECO:0000313" key="8">
    <source>
        <dbReference type="Proteomes" id="UP001501612"/>
    </source>
</evidence>
<dbReference type="Proteomes" id="UP001501612">
    <property type="component" value="Unassembled WGS sequence"/>
</dbReference>
<dbReference type="SUPFAM" id="SSF49299">
    <property type="entry name" value="PKD domain"/>
    <property type="match status" value="1"/>
</dbReference>
<keyword evidence="8" id="KW-1185">Reference proteome</keyword>
<keyword evidence="4" id="KW-0378">Hydrolase</keyword>
<comment type="subcellular location">
    <subcellularLocation>
        <location evidence="1">Secreted</location>
    </subcellularLocation>
</comment>
<keyword evidence="2" id="KW-0964">Secreted</keyword>
<evidence type="ECO:0000256" key="4">
    <source>
        <dbReference type="ARBA" id="ARBA00022801"/>
    </source>
</evidence>
<feature type="region of interest" description="Disordered" evidence="5">
    <location>
        <begin position="381"/>
        <end position="415"/>
    </location>
</feature>
<dbReference type="InterPro" id="IPR029058">
    <property type="entry name" value="AB_hydrolase_fold"/>
</dbReference>
<dbReference type="EMBL" id="BAAAMY010000004">
    <property type="protein sequence ID" value="GAA1915940.1"/>
    <property type="molecule type" value="Genomic_DNA"/>
</dbReference>
<accession>A0ABP5AK88</accession>
<dbReference type="SUPFAM" id="SSF53474">
    <property type="entry name" value="alpha/beta-Hydrolases"/>
    <property type="match status" value="1"/>
</dbReference>
<dbReference type="SMART" id="SM01110">
    <property type="entry name" value="Cutinase"/>
    <property type="match status" value="1"/>
</dbReference>
<evidence type="ECO:0000256" key="1">
    <source>
        <dbReference type="ARBA" id="ARBA00004613"/>
    </source>
</evidence>
<dbReference type="Pfam" id="PF01083">
    <property type="entry name" value="Cutinase"/>
    <property type="match status" value="1"/>
</dbReference>
<dbReference type="Gene3D" id="3.40.50.410">
    <property type="entry name" value="von Willebrand factor, type A domain"/>
    <property type="match status" value="1"/>
</dbReference>
<proteinExistence type="predicted"/>
<feature type="domain" description="Hemicentin-1-like von Willebrand factor A" evidence="6">
    <location>
        <begin position="250"/>
        <end position="366"/>
    </location>
</feature>
<evidence type="ECO:0000256" key="2">
    <source>
        <dbReference type="ARBA" id="ARBA00022525"/>
    </source>
</evidence>
<comment type="caution">
    <text evidence="7">The sequence shown here is derived from an EMBL/GenBank/DDBJ whole genome shotgun (WGS) entry which is preliminary data.</text>
</comment>
<name>A0ABP5AK88_9ACTN</name>
<dbReference type="InterPro" id="IPR035986">
    <property type="entry name" value="PKD_dom_sf"/>
</dbReference>
<dbReference type="Pfam" id="PF25106">
    <property type="entry name" value="VWA_4"/>
    <property type="match status" value="1"/>
</dbReference>
<sequence length="723" mass="75527">MAFRGSGEDPVGPQSYKSQTSNGWEGPTLKRAFRAYASSSSYTGDLAGVPIVGLSETDGYEAPDAGAGDFFAEFPTDSAVWNGANEGAIAAIRKMGSFQRDQPSPCKRTKWILVGYSQGAMAARSTYEAVGSAWVSSLYLLGDPFQKPYGAGVRGGGRNGSGFYRFNWPSLRTSLDAYYDRKPASATSLCHNNDPICDLGTPLLGPHLNYFTEETEKRTEGAKLASITASAYAAATAPPPPEPVRRDVEIMFAIDSTGSMGPYIDDAVDSARDMTARVLVISPGSAVGVVEFRDHGDDFVARTVQGLTRDVDAVEDALSSLDPDQGGDEPEAVYSGIYEAAAASWSPGSSRSIAVIGDAPAHDPEDVTGYTWQTTVERLRAVATGPARRPSGRTAPSPSSSRSSDGVPRIYGLSDNGPLSSQLADLAEQVGGDVFDIGADGSVGELMEEVVDSTASAPTVVLSASPSVAGTPTMVSATGSTVSTEPATYDFDVDGDGVYDVSGSDPVQYLDLTPGVHVVNVRVVDGDGRASTGSIEIATATSDSLSTPPTVALEGSRVLTRTPLAGRPVQVRLPASDSSFIASLSRGTTSVPAASSWSAERRTVSITPPRSARPGTYVVTVQGDAGQRAELPVRLRQKPMLRATYRVVGGRAVVSVVATSPGGRPRGRILVSSPRGGPVGARLTAGRATVRLPAGVKPRRGLAVRFVENGQFAAARTTARRRD</sequence>